<gene>
    <name evidence="1" type="ORF">ACFFGT_18925</name>
</gene>
<evidence type="ECO:0000313" key="2">
    <source>
        <dbReference type="Proteomes" id="UP001589828"/>
    </source>
</evidence>
<dbReference type="RefSeq" id="WP_377024088.1">
    <property type="nucleotide sequence ID" value="NZ_JBHLTS010000024.1"/>
</dbReference>
<dbReference type="EMBL" id="JBHLTS010000024">
    <property type="protein sequence ID" value="MFC0516299.1"/>
    <property type="molecule type" value="Genomic_DNA"/>
</dbReference>
<protein>
    <submittedName>
        <fullName evidence="1">Uncharacterized protein</fullName>
    </submittedName>
</protein>
<keyword evidence="2" id="KW-1185">Reference proteome</keyword>
<dbReference type="Proteomes" id="UP001589828">
    <property type="component" value="Unassembled WGS sequence"/>
</dbReference>
<reference evidence="1 2" key="1">
    <citation type="submission" date="2024-09" db="EMBL/GenBank/DDBJ databases">
        <authorList>
            <person name="Sun Q."/>
            <person name="Mori K."/>
        </authorList>
    </citation>
    <scope>NUCLEOTIDE SEQUENCE [LARGE SCALE GENOMIC DNA]</scope>
    <source>
        <strain evidence="1 2">NCAIM B.02415</strain>
    </source>
</reference>
<evidence type="ECO:0000313" key="1">
    <source>
        <dbReference type="EMBL" id="MFC0516299.1"/>
    </source>
</evidence>
<sequence length="126" mass="14435">MRSLLIILVLAIQPTQSGLINSSWMYKVTNTCINTLKFKAGGKVYNYNCELDYTFRDTYKISADTVTIFEKDDSHSEDGGKPDFYQEKYVIRGNALYGIGYSKLIHGKWKTTKVKPRTEAAYTRVK</sequence>
<name>A0ABV6L9Z6_9SPHI</name>
<comment type="caution">
    <text evidence="1">The sequence shown here is derived from an EMBL/GenBank/DDBJ whole genome shotgun (WGS) entry which is preliminary data.</text>
</comment>
<proteinExistence type="predicted"/>
<organism evidence="1 2">
    <name type="scientific">Mucilaginibacter angelicae</name>
    <dbReference type="NCBI Taxonomy" id="869718"/>
    <lineage>
        <taxon>Bacteria</taxon>
        <taxon>Pseudomonadati</taxon>
        <taxon>Bacteroidota</taxon>
        <taxon>Sphingobacteriia</taxon>
        <taxon>Sphingobacteriales</taxon>
        <taxon>Sphingobacteriaceae</taxon>
        <taxon>Mucilaginibacter</taxon>
    </lineage>
</organism>
<accession>A0ABV6L9Z6</accession>